<keyword evidence="2" id="KW-1185">Reference proteome</keyword>
<gene>
    <name evidence="1" type="ORF">K7B10_36640</name>
</gene>
<dbReference type="Proteomes" id="UP001520654">
    <property type="component" value="Unassembled WGS sequence"/>
</dbReference>
<proteinExistence type="predicted"/>
<comment type="caution">
    <text evidence="1">The sequence shown here is derived from an EMBL/GenBank/DDBJ whole genome shotgun (WGS) entry which is preliminary data.</text>
</comment>
<sequence length="70" mass="7936">MASSPFRPTRCHCPRAHEIAIVPHASLKLRFDADDHARISADPFMPHHGHSVEVSVFSGSFRRDECVRQK</sequence>
<organism evidence="1 2">
    <name type="scientific">Streptomyces flavotricini</name>
    <dbReference type="NCBI Taxonomy" id="66888"/>
    <lineage>
        <taxon>Bacteria</taxon>
        <taxon>Bacillati</taxon>
        <taxon>Actinomycetota</taxon>
        <taxon>Actinomycetes</taxon>
        <taxon>Kitasatosporales</taxon>
        <taxon>Streptomycetaceae</taxon>
        <taxon>Streptomyces</taxon>
    </lineage>
</organism>
<protein>
    <submittedName>
        <fullName evidence="1">Uncharacterized protein</fullName>
    </submittedName>
</protein>
<dbReference type="EMBL" id="JAINUL010000001">
    <property type="protein sequence ID" value="MCC0100212.1"/>
    <property type="molecule type" value="Genomic_DNA"/>
</dbReference>
<evidence type="ECO:0000313" key="1">
    <source>
        <dbReference type="EMBL" id="MCC0100212.1"/>
    </source>
</evidence>
<reference evidence="1 2" key="1">
    <citation type="submission" date="2021-08" db="EMBL/GenBank/DDBJ databases">
        <title>Genomic Architecture of Streptomyces flavotricini NGL1 and Streptomyces erythrochromogenes HMS4 With Differential Plant Beneficial attributes and laccase production capabilities.</title>
        <authorList>
            <person name="Salwan R."/>
            <person name="Kaur R."/>
            <person name="Sharma V."/>
        </authorList>
    </citation>
    <scope>NUCLEOTIDE SEQUENCE [LARGE SCALE GENOMIC DNA]</scope>
    <source>
        <strain evidence="1 2">NGL1</strain>
    </source>
</reference>
<dbReference type="RefSeq" id="WP_229343551.1">
    <property type="nucleotide sequence ID" value="NZ_JAINUL010000001.1"/>
</dbReference>
<name>A0ABS8EGC7_9ACTN</name>
<evidence type="ECO:0000313" key="2">
    <source>
        <dbReference type="Proteomes" id="UP001520654"/>
    </source>
</evidence>
<accession>A0ABS8EGC7</accession>